<accession>A0A8A1RXK8</accession>
<evidence type="ECO:0000256" key="12">
    <source>
        <dbReference type="RuleBase" id="RU003661"/>
    </source>
</evidence>
<gene>
    <name evidence="14" type="primary">atp8</name>
</gene>
<proteinExistence type="inferred from homology"/>
<dbReference type="GO" id="GO:0045259">
    <property type="term" value="C:proton-transporting ATP synthase complex"/>
    <property type="evidence" value="ECO:0007669"/>
    <property type="project" value="UniProtKB-KW"/>
</dbReference>
<dbReference type="InterPro" id="IPR001421">
    <property type="entry name" value="ATP8_metazoa"/>
</dbReference>
<dbReference type="GeneID" id="69221093"/>
<evidence type="ECO:0000256" key="13">
    <source>
        <dbReference type="SAM" id="Phobius"/>
    </source>
</evidence>
<feature type="transmembrane region" description="Helical" evidence="13">
    <location>
        <begin position="6"/>
        <end position="31"/>
    </location>
</feature>
<evidence type="ECO:0000256" key="1">
    <source>
        <dbReference type="ARBA" id="ARBA00004304"/>
    </source>
</evidence>
<evidence type="ECO:0000256" key="8">
    <source>
        <dbReference type="ARBA" id="ARBA00022989"/>
    </source>
</evidence>
<evidence type="ECO:0000256" key="7">
    <source>
        <dbReference type="ARBA" id="ARBA00022781"/>
    </source>
</evidence>
<reference evidence="14" key="1">
    <citation type="submission" date="2021-01" db="EMBL/GenBank/DDBJ databases">
        <title>The mitochondrial genome of Diaphanosoma excisum Sars, 1885 (Crustacea: Branchiopoda: Cladocera).</title>
        <authorList>
            <person name="Liu P."/>
        </authorList>
    </citation>
    <scope>NUCLEOTIDE SEQUENCE</scope>
</reference>
<sequence length="52" mass="6362">MPQIWPMNWLVLFLFFLLCFITFMTVMYFNIPLQSEKSNIKSIKSPSLTWEW</sequence>
<evidence type="ECO:0000256" key="11">
    <source>
        <dbReference type="ARBA" id="ARBA00023136"/>
    </source>
</evidence>
<organism evidence="14">
    <name type="scientific">Diaphanosoma excisum</name>
    <dbReference type="NCBI Taxonomy" id="2094052"/>
    <lineage>
        <taxon>Eukaryota</taxon>
        <taxon>Metazoa</taxon>
        <taxon>Ecdysozoa</taxon>
        <taxon>Arthropoda</taxon>
        <taxon>Crustacea</taxon>
        <taxon>Branchiopoda</taxon>
        <taxon>Diplostraca</taxon>
        <taxon>Cladocera</taxon>
        <taxon>Ctenopoda</taxon>
        <taxon>Sididae</taxon>
        <taxon>Diaphanosoma</taxon>
    </lineage>
</organism>
<evidence type="ECO:0000256" key="10">
    <source>
        <dbReference type="ARBA" id="ARBA00023128"/>
    </source>
</evidence>
<protein>
    <recommendedName>
        <fullName evidence="12">ATP synthase complex subunit 8</fullName>
    </recommendedName>
</protein>
<comment type="similarity">
    <text evidence="2 12">Belongs to the ATPase protein 8 family.</text>
</comment>
<evidence type="ECO:0000256" key="5">
    <source>
        <dbReference type="ARBA" id="ARBA00022547"/>
    </source>
</evidence>
<keyword evidence="10 12" id="KW-0496">Mitochondrion</keyword>
<evidence type="ECO:0000256" key="3">
    <source>
        <dbReference type="ARBA" id="ARBA00011291"/>
    </source>
</evidence>
<dbReference type="AlphaFoldDB" id="A0A8A1RXK8"/>
<evidence type="ECO:0000256" key="2">
    <source>
        <dbReference type="ARBA" id="ARBA00008892"/>
    </source>
</evidence>
<keyword evidence="4 12" id="KW-0813">Transport</keyword>
<dbReference type="Pfam" id="PF00895">
    <property type="entry name" value="ATP-synt_8"/>
    <property type="match status" value="1"/>
</dbReference>
<evidence type="ECO:0000256" key="9">
    <source>
        <dbReference type="ARBA" id="ARBA00023065"/>
    </source>
</evidence>
<dbReference type="GO" id="GO:0015078">
    <property type="term" value="F:proton transmembrane transporter activity"/>
    <property type="evidence" value="ECO:0007669"/>
    <property type="project" value="InterPro"/>
</dbReference>
<geneLocation type="mitochondrion" evidence="14"/>
<keyword evidence="9 12" id="KW-0406">Ion transport</keyword>
<evidence type="ECO:0000256" key="6">
    <source>
        <dbReference type="ARBA" id="ARBA00022692"/>
    </source>
</evidence>
<evidence type="ECO:0000313" key="14">
    <source>
        <dbReference type="EMBL" id="QST19917.1"/>
    </source>
</evidence>
<keyword evidence="8 13" id="KW-1133">Transmembrane helix</keyword>
<dbReference type="RefSeq" id="YP_010230035.1">
    <property type="nucleotide sequence ID" value="NC_059694.1"/>
</dbReference>
<dbReference type="GO" id="GO:0015986">
    <property type="term" value="P:proton motive force-driven ATP synthesis"/>
    <property type="evidence" value="ECO:0007669"/>
    <property type="project" value="InterPro"/>
</dbReference>
<keyword evidence="7 12" id="KW-0375">Hydrogen ion transport</keyword>
<keyword evidence="5 12" id="KW-0138">CF(0)</keyword>
<dbReference type="EMBL" id="MW476927">
    <property type="protein sequence ID" value="QST19917.1"/>
    <property type="molecule type" value="Genomic_DNA"/>
</dbReference>
<keyword evidence="6 12" id="KW-0812">Transmembrane</keyword>
<dbReference type="GO" id="GO:0031966">
    <property type="term" value="C:mitochondrial membrane"/>
    <property type="evidence" value="ECO:0007669"/>
    <property type="project" value="UniProtKB-SubCell"/>
</dbReference>
<comment type="subcellular location">
    <subcellularLocation>
        <location evidence="1 12">Mitochondrion membrane</location>
        <topology evidence="1 12">Single-pass membrane protein</topology>
    </subcellularLocation>
</comment>
<comment type="subunit">
    <text evidence="3">F-type ATPases have 2 components, CF(1) - the catalytic core - and CF(0) - the membrane proton channel.</text>
</comment>
<keyword evidence="11 13" id="KW-0472">Membrane</keyword>
<evidence type="ECO:0000256" key="4">
    <source>
        <dbReference type="ARBA" id="ARBA00022448"/>
    </source>
</evidence>
<name>A0A8A1RXK8_9CRUS</name>